<sequence>MTISIAHRGDPIRFRENTIEAFKSAISLGADMIELDVKPSRDGKAVILHDDTLDRLWNIPHRVRDLSYTEIQGLCDSDKWQIPLFEDVLRTIKQPIMVDFTDLDTVDCIVETIRRMEAAHRCLIVTGNTDALREVRRQMLHATLGLTWNDSRLPSDELIEELDVAYFNPDWRLLRDPAENRIGFSGGQRTVDFFHQRGIRVSCWTVDDKDDMDFVYGLGVDAITTNDTKTLMEVLNSEG</sequence>
<keyword evidence="3" id="KW-1185">Reference proteome</keyword>
<protein>
    <submittedName>
        <fullName evidence="2">Glycerophosphodiester phosphodiesterase</fullName>
    </submittedName>
</protein>
<evidence type="ECO:0000313" key="3">
    <source>
        <dbReference type="Proteomes" id="UP001164803"/>
    </source>
</evidence>
<reference evidence="2" key="1">
    <citation type="submission" date="2022-08" db="EMBL/GenBank/DDBJ databases">
        <title>Alicyclobacillus dauci DSM2870, complete genome.</title>
        <authorList>
            <person name="Wang Q."/>
            <person name="Cai R."/>
            <person name="Wang Z."/>
        </authorList>
    </citation>
    <scope>NUCLEOTIDE SEQUENCE</scope>
    <source>
        <strain evidence="2">DSM 28700</strain>
    </source>
</reference>
<accession>A0ABY6Z146</accession>
<dbReference type="InterPro" id="IPR030395">
    <property type="entry name" value="GP_PDE_dom"/>
</dbReference>
<gene>
    <name evidence="2" type="ORF">NZD86_19090</name>
</gene>
<evidence type="ECO:0000313" key="2">
    <source>
        <dbReference type="EMBL" id="WAH36313.1"/>
    </source>
</evidence>
<evidence type="ECO:0000259" key="1">
    <source>
        <dbReference type="PROSITE" id="PS51704"/>
    </source>
</evidence>
<dbReference type="Proteomes" id="UP001164803">
    <property type="component" value="Chromosome"/>
</dbReference>
<dbReference type="PANTHER" id="PTHR46211">
    <property type="entry name" value="GLYCEROPHOSPHORYL DIESTER PHOSPHODIESTERASE"/>
    <property type="match status" value="1"/>
</dbReference>
<dbReference type="EMBL" id="CP104064">
    <property type="protein sequence ID" value="WAH36313.1"/>
    <property type="molecule type" value="Genomic_DNA"/>
</dbReference>
<dbReference type="SUPFAM" id="SSF51695">
    <property type="entry name" value="PLC-like phosphodiesterases"/>
    <property type="match status" value="1"/>
</dbReference>
<dbReference type="Gene3D" id="3.20.20.190">
    <property type="entry name" value="Phosphatidylinositol (PI) phosphodiesterase"/>
    <property type="match status" value="1"/>
</dbReference>
<dbReference type="InterPro" id="IPR017946">
    <property type="entry name" value="PLC-like_Pdiesterase_TIM-brl"/>
</dbReference>
<name>A0ABY6Z146_9BACL</name>
<dbReference type="PROSITE" id="PS51704">
    <property type="entry name" value="GP_PDE"/>
    <property type="match status" value="1"/>
</dbReference>
<dbReference type="CDD" id="cd08556">
    <property type="entry name" value="GDPD"/>
    <property type="match status" value="1"/>
</dbReference>
<feature type="domain" description="GP-PDE" evidence="1">
    <location>
        <begin position="2"/>
        <end position="235"/>
    </location>
</feature>
<dbReference type="PANTHER" id="PTHR46211:SF1">
    <property type="entry name" value="GLYCEROPHOSPHODIESTER PHOSPHODIESTERASE, CYTOPLASMIC"/>
    <property type="match status" value="1"/>
</dbReference>
<dbReference type="Pfam" id="PF03009">
    <property type="entry name" value="GDPD"/>
    <property type="match status" value="1"/>
</dbReference>
<dbReference type="PROSITE" id="PS50007">
    <property type="entry name" value="PIPLC_X_DOMAIN"/>
    <property type="match status" value="1"/>
</dbReference>
<dbReference type="RefSeq" id="WP_268043639.1">
    <property type="nucleotide sequence ID" value="NZ_CP104064.1"/>
</dbReference>
<organism evidence="2 3">
    <name type="scientific">Alicyclobacillus dauci</name>
    <dbReference type="NCBI Taxonomy" id="1475485"/>
    <lineage>
        <taxon>Bacteria</taxon>
        <taxon>Bacillati</taxon>
        <taxon>Bacillota</taxon>
        <taxon>Bacilli</taxon>
        <taxon>Bacillales</taxon>
        <taxon>Alicyclobacillaceae</taxon>
        <taxon>Alicyclobacillus</taxon>
    </lineage>
</organism>
<proteinExistence type="predicted"/>